<dbReference type="InterPro" id="IPR012902">
    <property type="entry name" value="N_methyl_site"/>
</dbReference>
<keyword evidence="4 6" id="KW-1133">Transmembrane helix</keyword>
<feature type="transmembrane region" description="Helical" evidence="6">
    <location>
        <begin position="12"/>
        <end position="33"/>
    </location>
</feature>
<keyword evidence="3 6" id="KW-0812">Transmembrane</keyword>
<evidence type="ECO:0000256" key="5">
    <source>
        <dbReference type="ARBA" id="ARBA00023136"/>
    </source>
</evidence>
<dbReference type="EMBL" id="MHTO01000020">
    <property type="protein sequence ID" value="OHA62108.1"/>
    <property type="molecule type" value="Genomic_DNA"/>
</dbReference>
<evidence type="ECO:0000256" key="4">
    <source>
        <dbReference type="ARBA" id="ARBA00022989"/>
    </source>
</evidence>
<evidence type="ECO:0000256" key="3">
    <source>
        <dbReference type="ARBA" id="ARBA00022692"/>
    </source>
</evidence>
<dbReference type="AlphaFoldDB" id="A0A1G2QNQ0"/>
<dbReference type="PRINTS" id="PR00885">
    <property type="entry name" value="BCTERIALGSPH"/>
</dbReference>
<organism evidence="7 8">
    <name type="scientific">Candidatus Wildermuthbacteria bacterium GWA2_46_15</name>
    <dbReference type="NCBI Taxonomy" id="1802443"/>
    <lineage>
        <taxon>Bacteria</taxon>
        <taxon>Candidatus Wildermuthiibacteriota</taxon>
    </lineage>
</organism>
<evidence type="ECO:0008006" key="9">
    <source>
        <dbReference type="Google" id="ProtNLM"/>
    </source>
</evidence>
<dbReference type="Proteomes" id="UP000179245">
    <property type="component" value="Unassembled WGS sequence"/>
</dbReference>
<evidence type="ECO:0000256" key="2">
    <source>
        <dbReference type="ARBA" id="ARBA00022481"/>
    </source>
</evidence>
<dbReference type="PANTHER" id="PTHR30093">
    <property type="entry name" value="GENERAL SECRETION PATHWAY PROTEIN G"/>
    <property type="match status" value="1"/>
</dbReference>
<evidence type="ECO:0000313" key="8">
    <source>
        <dbReference type="Proteomes" id="UP000179245"/>
    </source>
</evidence>
<comment type="caution">
    <text evidence="7">The sequence shown here is derived from an EMBL/GenBank/DDBJ whole genome shotgun (WGS) entry which is preliminary data.</text>
</comment>
<dbReference type="SUPFAM" id="SSF54523">
    <property type="entry name" value="Pili subunits"/>
    <property type="match status" value="1"/>
</dbReference>
<dbReference type="GO" id="GO:0015628">
    <property type="term" value="P:protein secretion by the type II secretion system"/>
    <property type="evidence" value="ECO:0007669"/>
    <property type="project" value="InterPro"/>
</dbReference>
<keyword evidence="2" id="KW-0488">Methylation</keyword>
<proteinExistence type="predicted"/>
<reference evidence="7 8" key="1">
    <citation type="journal article" date="2016" name="Nat. Commun.">
        <title>Thousands of microbial genomes shed light on interconnected biogeochemical processes in an aquifer system.</title>
        <authorList>
            <person name="Anantharaman K."/>
            <person name="Brown C.T."/>
            <person name="Hug L.A."/>
            <person name="Sharon I."/>
            <person name="Castelle C.J."/>
            <person name="Probst A.J."/>
            <person name="Thomas B.C."/>
            <person name="Singh A."/>
            <person name="Wilkins M.J."/>
            <person name="Karaoz U."/>
            <person name="Brodie E.L."/>
            <person name="Williams K.H."/>
            <person name="Hubbard S.S."/>
            <person name="Banfield J.F."/>
        </authorList>
    </citation>
    <scope>NUCLEOTIDE SEQUENCE [LARGE SCALE GENOMIC DNA]</scope>
</reference>
<dbReference type="GO" id="GO:0015627">
    <property type="term" value="C:type II protein secretion system complex"/>
    <property type="evidence" value="ECO:0007669"/>
    <property type="project" value="InterPro"/>
</dbReference>
<gene>
    <name evidence="7" type="ORF">A2117_00600</name>
</gene>
<name>A0A1G2QNQ0_9BACT</name>
<protein>
    <recommendedName>
        <fullName evidence="9">Type II secretion system protein GspG C-terminal domain-containing protein</fullName>
    </recommendedName>
</protein>
<evidence type="ECO:0000256" key="1">
    <source>
        <dbReference type="ARBA" id="ARBA00004167"/>
    </source>
</evidence>
<dbReference type="Gene3D" id="3.30.700.10">
    <property type="entry name" value="Glycoprotein, Type 4 Pilin"/>
    <property type="match status" value="1"/>
</dbReference>
<dbReference type="Pfam" id="PF07963">
    <property type="entry name" value="N_methyl"/>
    <property type="match status" value="1"/>
</dbReference>
<evidence type="ECO:0000256" key="6">
    <source>
        <dbReference type="SAM" id="Phobius"/>
    </source>
</evidence>
<dbReference type="NCBIfam" id="TIGR02532">
    <property type="entry name" value="IV_pilin_GFxxxE"/>
    <property type="match status" value="1"/>
</dbReference>
<comment type="subcellular location">
    <subcellularLocation>
        <location evidence="1">Membrane</location>
        <topology evidence="1">Single-pass membrane protein</topology>
    </subcellularLocation>
</comment>
<dbReference type="InterPro" id="IPR045584">
    <property type="entry name" value="Pilin-like"/>
</dbReference>
<accession>A0A1G2QNQ0</accession>
<dbReference type="GO" id="GO:0016020">
    <property type="term" value="C:membrane"/>
    <property type="evidence" value="ECO:0007669"/>
    <property type="project" value="UniProtKB-SubCell"/>
</dbReference>
<sequence>MTNYQRKLGFTLIELLVVLTIIGILATIVLVSLQSVRAKARDARRVSDVRQYMLALELDYDDHLKYIEKGAIGVADQPPAKIASYLDPAPADPGNAPPACQPEGYRWWGNAGQGQKYCLWACLEAGTFFAASPKGTRVLSSPPSGLDCW</sequence>
<evidence type="ECO:0000313" key="7">
    <source>
        <dbReference type="EMBL" id="OHA62108.1"/>
    </source>
</evidence>
<keyword evidence="5 6" id="KW-0472">Membrane</keyword>
<dbReference type="STRING" id="1802443.A2117_00600"/>
<dbReference type="InterPro" id="IPR002416">
    <property type="entry name" value="T2SS_protein-GspH"/>
</dbReference>